<keyword evidence="2" id="KW-1185">Reference proteome</keyword>
<evidence type="ECO:0008006" key="3">
    <source>
        <dbReference type="Google" id="ProtNLM"/>
    </source>
</evidence>
<protein>
    <recommendedName>
        <fullName evidence="3">EF-hand domain-containing protein</fullName>
    </recommendedName>
</protein>
<dbReference type="Proteomes" id="UP001652431">
    <property type="component" value="Unassembled WGS sequence"/>
</dbReference>
<dbReference type="PROSITE" id="PS00018">
    <property type="entry name" value="EF_HAND_1"/>
    <property type="match status" value="1"/>
</dbReference>
<sequence length="361" mass="39371">MALKRIGNSISNIAGEIGKTVANTSHKVANNISKIDKDKINETRVNVTDNTQKLVEKASSKVKEGANKSTEIVNKVMDVNGDGQVDIEDVIIMGLKVPGICIKRDEFLRSEFMKGYPQEVINDAIEFNPAHAGITTKEIEKYADEVIKYERNCVSGISVALSMPGGFAMAATIPADIVQYYGYMLRATQKLLYLYGFPEIDVTEKGKKFDAETLNILTLCLGVMYGVAGANNALKAVAKALGSGVQKQLMKKALTKGTIYPIVKSTAKWFGVKMTKEVFTGFFKHAIPVVGGVIGGGLTYMSFKPCCDKLKVSLQDTLLSNPDHEVTAEENAFDVEAEEIVECSEDIEECEKFTSSLTADF</sequence>
<reference evidence="1 2" key="1">
    <citation type="journal article" date="2021" name="ISME Commun">
        <title>Automated analysis of genomic sequences facilitates high-throughput and comprehensive description of bacteria.</title>
        <authorList>
            <person name="Hitch T.C.A."/>
        </authorList>
    </citation>
    <scope>NUCLEOTIDE SEQUENCE [LARGE SCALE GENOMIC DNA]</scope>
    <source>
        <strain evidence="1 2">Sanger_03</strain>
    </source>
</reference>
<comment type="caution">
    <text evidence="1">The sequence shown here is derived from an EMBL/GenBank/DDBJ whole genome shotgun (WGS) entry which is preliminary data.</text>
</comment>
<organism evidence="1 2">
    <name type="scientific">Dorea acetigenes</name>
    <dbReference type="NCBI Taxonomy" id="2981787"/>
    <lineage>
        <taxon>Bacteria</taxon>
        <taxon>Bacillati</taxon>
        <taxon>Bacillota</taxon>
        <taxon>Clostridia</taxon>
        <taxon>Lachnospirales</taxon>
        <taxon>Lachnospiraceae</taxon>
        <taxon>Dorea</taxon>
    </lineage>
</organism>
<dbReference type="EMBL" id="JAOQJU010000023">
    <property type="protein sequence ID" value="MCU6687615.1"/>
    <property type="molecule type" value="Genomic_DNA"/>
</dbReference>
<name>A0ABT2RQC0_9FIRM</name>
<gene>
    <name evidence="1" type="ORF">OCV99_13930</name>
</gene>
<dbReference type="InterPro" id="IPR018247">
    <property type="entry name" value="EF_Hand_1_Ca_BS"/>
</dbReference>
<proteinExistence type="predicted"/>
<dbReference type="RefSeq" id="WP_262575741.1">
    <property type="nucleotide sequence ID" value="NZ_JAOQJU010000023.1"/>
</dbReference>
<evidence type="ECO:0000313" key="2">
    <source>
        <dbReference type="Proteomes" id="UP001652431"/>
    </source>
</evidence>
<accession>A0ABT2RQC0</accession>
<evidence type="ECO:0000313" key="1">
    <source>
        <dbReference type="EMBL" id="MCU6687615.1"/>
    </source>
</evidence>